<gene>
    <name evidence="1" type="ORF">LCGC14_1870940</name>
</gene>
<dbReference type="AlphaFoldDB" id="A0A0F9J3V7"/>
<comment type="caution">
    <text evidence="1">The sequence shown here is derived from an EMBL/GenBank/DDBJ whole genome shotgun (WGS) entry which is preliminary data.</text>
</comment>
<dbReference type="EMBL" id="LAZR01019092">
    <property type="protein sequence ID" value="KKL93817.1"/>
    <property type="molecule type" value="Genomic_DNA"/>
</dbReference>
<proteinExistence type="predicted"/>
<protein>
    <submittedName>
        <fullName evidence="1">Uncharacterized protein</fullName>
    </submittedName>
</protein>
<accession>A0A0F9J3V7</accession>
<name>A0A0F9J3V7_9ZZZZ</name>
<sequence length="20" mass="2307">MSWLRPRLWIPIALALLLSG</sequence>
<organism evidence="1">
    <name type="scientific">marine sediment metagenome</name>
    <dbReference type="NCBI Taxonomy" id="412755"/>
    <lineage>
        <taxon>unclassified sequences</taxon>
        <taxon>metagenomes</taxon>
        <taxon>ecological metagenomes</taxon>
    </lineage>
</organism>
<evidence type="ECO:0000313" key="1">
    <source>
        <dbReference type="EMBL" id="KKL93817.1"/>
    </source>
</evidence>
<feature type="non-terminal residue" evidence="1">
    <location>
        <position position="20"/>
    </location>
</feature>
<reference evidence="1" key="1">
    <citation type="journal article" date="2015" name="Nature">
        <title>Complex archaea that bridge the gap between prokaryotes and eukaryotes.</title>
        <authorList>
            <person name="Spang A."/>
            <person name="Saw J.H."/>
            <person name="Jorgensen S.L."/>
            <person name="Zaremba-Niedzwiedzka K."/>
            <person name="Martijn J."/>
            <person name="Lind A.E."/>
            <person name="van Eijk R."/>
            <person name="Schleper C."/>
            <person name="Guy L."/>
            <person name="Ettema T.J."/>
        </authorList>
    </citation>
    <scope>NUCLEOTIDE SEQUENCE</scope>
</reference>